<protein>
    <submittedName>
        <fullName evidence="3">Uncharacterized protein</fullName>
    </submittedName>
</protein>
<comment type="caution">
    <text evidence="3">The sequence shown here is derived from an EMBL/GenBank/DDBJ whole genome shotgun (WGS) entry which is preliminary data.</text>
</comment>
<dbReference type="EMBL" id="RCMV01000735">
    <property type="protein sequence ID" value="KAG3213403.1"/>
    <property type="molecule type" value="Genomic_DNA"/>
</dbReference>
<evidence type="ECO:0000313" key="4">
    <source>
        <dbReference type="Proteomes" id="UP000760860"/>
    </source>
</evidence>
<dbReference type="AlphaFoldDB" id="A0A8T1K2S2"/>
<accession>A0A8T1K2S2</accession>
<name>A0A8T1K2S2_9STRA</name>
<sequence>MPRTLGSKKLTPEKKAAVALFLVDLAARGTRAVDAVKEGHGNFQAWEYSSLGGLALPNGC</sequence>
<dbReference type="EMBL" id="RCMK01000507">
    <property type="protein sequence ID" value="KAG2924751.1"/>
    <property type="molecule type" value="Genomic_DNA"/>
</dbReference>
<dbReference type="Proteomes" id="UP000736787">
    <property type="component" value="Unassembled WGS sequence"/>
</dbReference>
<dbReference type="Proteomes" id="UP000735874">
    <property type="component" value="Unassembled WGS sequence"/>
</dbReference>
<dbReference type="Proteomes" id="UP000760860">
    <property type="component" value="Unassembled WGS sequence"/>
</dbReference>
<reference evidence="3" key="1">
    <citation type="submission" date="2018-05" db="EMBL/GenBank/DDBJ databases">
        <title>Effector identification in a new, highly contiguous assembly of the strawberry crown rot pathogen Phytophthora cactorum.</title>
        <authorList>
            <person name="Armitage A.D."/>
            <person name="Nellist C.F."/>
            <person name="Bates H."/>
            <person name="Vickerstaff R.J."/>
            <person name="Harrison R.J."/>
        </authorList>
    </citation>
    <scope>NUCLEOTIDE SEQUENCE</scope>
    <source>
        <strain evidence="1">15-7</strain>
        <strain evidence="2">4040</strain>
        <strain evidence="3">P421</strain>
    </source>
</reference>
<evidence type="ECO:0000313" key="2">
    <source>
        <dbReference type="EMBL" id="KAG2924751.1"/>
    </source>
</evidence>
<gene>
    <name evidence="1" type="ORF">PC113_g17302</name>
    <name evidence="2" type="ORF">PC117_g15329</name>
    <name evidence="3" type="ORF">PC129_g15657</name>
</gene>
<dbReference type="EMBL" id="RCMG01000739">
    <property type="protein sequence ID" value="KAG2849876.1"/>
    <property type="molecule type" value="Genomic_DNA"/>
</dbReference>
<proteinExistence type="predicted"/>
<organism evidence="3 4">
    <name type="scientific">Phytophthora cactorum</name>
    <dbReference type="NCBI Taxonomy" id="29920"/>
    <lineage>
        <taxon>Eukaryota</taxon>
        <taxon>Sar</taxon>
        <taxon>Stramenopiles</taxon>
        <taxon>Oomycota</taxon>
        <taxon>Peronosporomycetes</taxon>
        <taxon>Peronosporales</taxon>
        <taxon>Peronosporaceae</taxon>
        <taxon>Phytophthora</taxon>
    </lineage>
</organism>
<evidence type="ECO:0000313" key="1">
    <source>
        <dbReference type="EMBL" id="KAG2849876.1"/>
    </source>
</evidence>
<evidence type="ECO:0000313" key="3">
    <source>
        <dbReference type="EMBL" id="KAG3213403.1"/>
    </source>
</evidence>